<evidence type="ECO:0000313" key="3">
    <source>
        <dbReference type="Proteomes" id="UP000886602"/>
    </source>
</evidence>
<dbReference type="AlphaFoldDB" id="A0A9D7IGB2"/>
<evidence type="ECO:0000256" key="1">
    <source>
        <dbReference type="SAM" id="MobiDB-lite"/>
    </source>
</evidence>
<accession>A0A9D7IGB2</accession>
<reference evidence="2" key="1">
    <citation type="submission" date="2020-10" db="EMBL/GenBank/DDBJ databases">
        <title>Connecting structure to function with the recovery of over 1000 high-quality activated sludge metagenome-assembled genomes encoding full-length rRNA genes using long-read sequencing.</title>
        <authorList>
            <person name="Singleton C.M."/>
            <person name="Petriglieri F."/>
            <person name="Kristensen J.M."/>
            <person name="Kirkegaard R.H."/>
            <person name="Michaelsen T.Y."/>
            <person name="Andersen M.H."/>
            <person name="Karst S.M."/>
            <person name="Dueholm M.S."/>
            <person name="Nielsen P.H."/>
            <person name="Albertsen M."/>
        </authorList>
    </citation>
    <scope>NUCLEOTIDE SEQUENCE</scope>
    <source>
        <strain evidence="2">EsbW_18-Q3-R4-48_MAXAC.044</strain>
    </source>
</reference>
<gene>
    <name evidence="2" type="ORF">IPJ48_00335</name>
</gene>
<comment type="caution">
    <text evidence="2">The sequence shown here is derived from an EMBL/GenBank/DDBJ whole genome shotgun (WGS) entry which is preliminary data.</text>
</comment>
<feature type="compositionally biased region" description="Pro residues" evidence="1">
    <location>
        <begin position="66"/>
        <end position="77"/>
    </location>
</feature>
<evidence type="ECO:0000313" key="2">
    <source>
        <dbReference type="EMBL" id="MBK7421654.1"/>
    </source>
</evidence>
<dbReference type="Proteomes" id="UP000886602">
    <property type="component" value="Unassembled WGS sequence"/>
</dbReference>
<organism evidence="2 3">
    <name type="scientific">Candidatus Propionivibrio dominans</name>
    <dbReference type="NCBI Taxonomy" id="2954373"/>
    <lineage>
        <taxon>Bacteria</taxon>
        <taxon>Pseudomonadati</taxon>
        <taxon>Pseudomonadota</taxon>
        <taxon>Betaproteobacteria</taxon>
        <taxon>Rhodocyclales</taxon>
        <taxon>Rhodocyclaceae</taxon>
        <taxon>Propionivibrio</taxon>
    </lineage>
</organism>
<name>A0A9D7IGB2_9RHOO</name>
<sequence>MLQRRLLLCLFGVGTNVGLKPSPASSRASLSTSCATSTAAMNKEALRAAVAEIVNGTFTSMRPPSGARPPRPVPPTPKVRAYD</sequence>
<protein>
    <submittedName>
        <fullName evidence="2">Tn3 family transposase</fullName>
    </submittedName>
</protein>
<proteinExistence type="predicted"/>
<feature type="region of interest" description="Disordered" evidence="1">
    <location>
        <begin position="58"/>
        <end position="83"/>
    </location>
</feature>
<dbReference type="EMBL" id="JADJNC010000002">
    <property type="protein sequence ID" value="MBK7421654.1"/>
    <property type="molecule type" value="Genomic_DNA"/>
</dbReference>